<dbReference type="RefSeq" id="WP_040007903.1">
    <property type="nucleotide sequence ID" value="NZ_CP009574.1"/>
</dbReference>
<proteinExistence type="predicted"/>
<name>A0A097EMH6_9GAMM</name>
<dbReference type="Proteomes" id="UP000029672">
    <property type="component" value="Chromosome"/>
</dbReference>
<dbReference type="KEGG" id="frf:LO80_01455"/>
<organism evidence="1 2">
    <name type="scientific">Candidatus Francisella endociliophora</name>
    <dbReference type="NCBI Taxonomy" id="653937"/>
    <lineage>
        <taxon>Bacteria</taxon>
        <taxon>Pseudomonadati</taxon>
        <taxon>Pseudomonadota</taxon>
        <taxon>Gammaproteobacteria</taxon>
        <taxon>Thiotrichales</taxon>
        <taxon>Francisellaceae</taxon>
        <taxon>Francisella</taxon>
    </lineage>
</organism>
<evidence type="ECO:0008006" key="3">
    <source>
        <dbReference type="Google" id="ProtNLM"/>
    </source>
</evidence>
<dbReference type="SUPFAM" id="SSF69279">
    <property type="entry name" value="Phage tail proteins"/>
    <property type="match status" value="1"/>
</dbReference>
<dbReference type="Gene3D" id="2.40.50.230">
    <property type="entry name" value="Gp5 N-terminal domain"/>
    <property type="match status" value="1"/>
</dbReference>
<keyword evidence="2" id="KW-1185">Reference proteome</keyword>
<dbReference type="OrthoDB" id="9762420at2"/>
<evidence type="ECO:0000313" key="2">
    <source>
        <dbReference type="Proteomes" id="UP000029672"/>
    </source>
</evidence>
<dbReference type="STRING" id="1547445.LO80_01455"/>
<dbReference type="AlphaFoldDB" id="A0A097EMH6"/>
<dbReference type="Gene3D" id="3.55.50.10">
    <property type="entry name" value="Baseplate protein-like domains"/>
    <property type="match status" value="1"/>
</dbReference>
<protein>
    <recommendedName>
        <fullName evidence="3">Gp5/Type VI secretion system Vgr protein OB-fold domain-containing protein</fullName>
    </recommendedName>
</protein>
<dbReference type="SUPFAM" id="SSF69255">
    <property type="entry name" value="gp5 N-terminal domain-like"/>
    <property type="match status" value="1"/>
</dbReference>
<dbReference type="InterPro" id="IPR037026">
    <property type="entry name" value="Vgr_OB-fold_dom_sf"/>
</dbReference>
<reference evidence="1 2" key="1">
    <citation type="submission" date="2014-10" db="EMBL/GenBank/DDBJ databases">
        <title>Whole genome sequence of Francisella endociliophora strain FSC1006, isolated from a laboratory culture of the marine ciliate Euplotes raikovi.</title>
        <authorList>
            <person name="Granberg M."/>
            <person name="Backman S."/>
            <person name="Lundmark E."/>
            <person name="Nilsson E."/>
            <person name="Karlsson E."/>
            <person name="Thelaus J."/>
            <person name="Ohrman C."/>
            <person name="Larkeryd A."/>
            <person name="Stenberg P."/>
        </authorList>
    </citation>
    <scope>NUCLEOTIDE SEQUENCE [LARGE SCALE GENOMIC DNA]</scope>
    <source>
        <strain evidence="1 2">FSC1006</strain>
    </source>
</reference>
<dbReference type="EMBL" id="CP009574">
    <property type="protein sequence ID" value="AIT08771.1"/>
    <property type="molecule type" value="Genomic_DNA"/>
</dbReference>
<sequence length="872" mass="98675">MATPLTIELFNESINLDLQINDLTFKSAINQPFEVSLRCGVVVDDTLIEKLNGFTDLTLSINGDYGNPTFELELQSFDIEYQPSTDIQTLELVLTDRYSKFRKLQRKGIFYGHNLNDIWLSFYDGFKNRLNRKISEHLYFDNNQDKYPTHPIYVQYNETHWDFLTRSLLEHGVNYNFFASKDGFDFVMYNTNDDISNFVQSDDTDLFEDLYHYNLKLDANIKAKDDVVLGYDIVPEKNGYILNTDIQDFYSAYINNHQQPDIHPKIFIKKINYIHHNPYTPEEYLISSTNLESKFGITKDVKSKFNTLTKSQLDEALANDVNVLNSLDAEQLTAHINDIFLLAGARLDISGDNKLKSREHLVTASIVNIKASKSSDKVIGATPKKDYIVTTTLLSQDTHIDYHEYPAEQPKINSLVGVFPYLAEASTAHDVVDPDDIGNVRVKFPLDYEVCPNNDKDDRYYVPRVSDYGDKNSSHSVQLYRESELNIIFIDGNPNKPIIYGALSHGGTSKQSMQDHHNRHVKEWQQGSAMGYSSDANGTNDIYIKSTHNSGVAWVAQSNHGSDNELNLDQLFASTSNRSDTATGEYQHFYGFDDDTNFSANHHKSIKPKTVVEDVLKNPKQENLHCAVPVENSVFKTYKLNKEEKQKVQQEAKEEEAKLVKGHPTIKLNLFKKDVVIVPSQVATYLVTGKISLEGDISVTDTDEKNIMKNVDFTADKKNNFKVSASQELANGLADIHVEGFDVDSSTGSLSLKSSLGVYDLTIDKSETLPDGTIVITGSISSNNETIDKTYKGYQFDGKLNLGFEIFLKQQKWYERLAKAALYAFVKNYYWQYFMTPEELATILLTGITTVVAPELLPIMGAMGATAIAIEN</sequence>
<accession>A0A097EMH6</accession>
<gene>
    <name evidence="1" type="ORF">LO80_01455</name>
</gene>
<dbReference type="HOGENOM" id="CLU_329217_0_0_6"/>
<evidence type="ECO:0000313" key="1">
    <source>
        <dbReference type="EMBL" id="AIT08771.1"/>
    </source>
</evidence>